<dbReference type="RefSeq" id="WP_123927404.1">
    <property type="nucleotide sequence ID" value="NZ_RKRE01000001.1"/>
</dbReference>
<gene>
    <name evidence="2" type="ORF">EDD75_0456</name>
</gene>
<name>A0A3N5AXG9_9THEO</name>
<reference evidence="2 3" key="1">
    <citation type="submission" date="2018-11" db="EMBL/GenBank/DDBJ databases">
        <title>Genomic Encyclopedia of Type Strains, Phase IV (KMG-IV): sequencing the most valuable type-strain genomes for metagenomic binning, comparative biology and taxonomic classification.</title>
        <authorList>
            <person name="Goeker M."/>
        </authorList>
    </citation>
    <scope>NUCLEOTIDE SEQUENCE [LARGE SCALE GENOMIC DNA]</scope>
    <source>
        <strain evidence="2 3">DSM 102936</strain>
    </source>
</reference>
<dbReference type="Gene3D" id="3.40.50.720">
    <property type="entry name" value="NAD(P)-binding Rossmann-like Domain"/>
    <property type="match status" value="1"/>
</dbReference>
<dbReference type="EMBL" id="RKRE01000001">
    <property type="protein sequence ID" value="RPF49637.1"/>
    <property type="molecule type" value="Genomic_DNA"/>
</dbReference>
<dbReference type="InterPro" id="IPR013332">
    <property type="entry name" value="KPR_N"/>
</dbReference>
<dbReference type="Proteomes" id="UP000282654">
    <property type="component" value="Unassembled WGS sequence"/>
</dbReference>
<feature type="domain" description="Ketopantoate reductase N-terminal" evidence="1">
    <location>
        <begin position="3"/>
        <end position="58"/>
    </location>
</feature>
<proteinExistence type="predicted"/>
<keyword evidence="3" id="KW-1185">Reference proteome</keyword>
<evidence type="ECO:0000259" key="1">
    <source>
        <dbReference type="Pfam" id="PF02558"/>
    </source>
</evidence>
<evidence type="ECO:0000313" key="3">
    <source>
        <dbReference type="Proteomes" id="UP000282654"/>
    </source>
</evidence>
<protein>
    <submittedName>
        <fullName evidence="2">Ketopantoate reductase PanE/ApbA-like protein</fullName>
    </submittedName>
</protein>
<dbReference type="SUPFAM" id="SSF51735">
    <property type="entry name" value="NAD(P)-binding Rossmann-fold domains"/>
    <property type="match status" value="1"/>
</dbReference>
<dbReference type="InterPro" id="IPR036291">
    <property type="entry name" value="NAD(P)-bd_dom_sf"/>
</dbReference>
<comment type="caution">
    <text evidence="2">The sequence shown here is derived from an EMBL/GenBank/DDBJ whole genome shotgun (WGS) entry which is preliminary data.</text>
</comment>
<evidence type="ECO:0000313" key="2">
    <source>
        <dbReference type="EMBL" id="RPF49637.1"/>
    </source>
</evidence>
<accession>A0A3N5AXG9</accession>
<dbReference type="Pfam" id="PF02558">
    <property type="entry name" value="ApbA"/>
    <property type="match status" value="1"/>
</dbReference>
<dbReference type="OrthoDB" id="9793586at2"/>
<organism evidence="2 3">
    <name type="scientific">Thermodesulfitimonas autotrophica</name>
    <dbReference type="NCBI Taxonomy" id="1894989"/>
    <lineage>
        <taxon>Bacteria</taxon>
        <taxon>Bacillati</taxon>
        <taxon>Bacillota</taxon>
        <taxon>Clostridia</taxon>
        <taxon>Thermoanaerobacterales</taxon>
        <taxon>Thermoanaerobacteraceae</taxon>
        <taxon>Thermodesulfitimonas</taxon>
    </lineage>
</organism>
<sequence>MRVLVIGAGALGSVFGGYLSLAGEEVTLLGRPWHLEAVARQGLFIEGIWGEENRNRRVERPDCGVRRCVRHSDPL</sequence>
<dbReference type="AlphaFoldDB" id="A0A3N5AXG9"/>